<comment type="similarity">
    <text evidence="1">Belongs to the short-chain dehydrogenases/reductases (SDR) family.</text>
</comment>
<dbReference type="Gene3D" id="3.40.50.720">
    <property type="entry name" value="NAD(P)-binding Rossmann-like Domain"/>
    <property type="match status" value="1"/>
</dbReference>
<dbReference type="OrthoDB" id="5457012at2"/>
<keyword evidence="2" id="KW-0560">Oxidoreductase</keyword>
<accession>A0A1I6M1U4</accession>
<reference evidence="3 4" key="1">
    <citation type="submission" date="2016-10" db="EMBL/GenBank/DDBJ databases">
        <authorList>
            <person name="de Groot N.N."/>
        </authorList>
    </citation>
    <scope>NUCLEOTIDE SEQUENCE [LARGE SCALE GENOMIC DNA]</scope>
    <source>
        <strain evidence="3 4">S5-249</strain>
    </source>
</reference>
<evidence type="ECO:0000313" key="3">
    <source>
        <dbReference type="EMBL" id="SFS09462.1"/>
    </source>
</evidence>
<dbReference type="PRINTS" id="PR00080">
    <property type="entry name" value="SDRFAMILY"/>
</dbReference>
<dbReference type="InterPro" id="IPR020904">
    <property type="entry name" value="Sc_DH/Rdtase_CS"/>
</dbReference>
<dbReference type="Proteomes" id="UP000198824">
    <property type="component" value="Unassembled WGS sequence"/>
</dbReference>
<dbReference type="Pfam" id="PF13561">
    <property type="entry name" value="adh_short_C2"/>
    <property type="match status" value="1"/>
</dbReference>
<dbReference type="PRINTS" id="PR00081">
    <property type="entry name" value="GDHRDH"/>
</dbReference>
<dbReference type="GO" id="GO:0016616">
    <property type="term" value="F:oxidoreductase activity, acting on the CH-OH group of donors, NAD or NADP as acceptor"/>
    <property type="evidence" value="ECO:0007669"/>
    <property type="project" value="TreeGrafter"/>
</dbReference>
<evidence type="ECO:0000313" key="4">
    <source>
        <dbReference type="Proteomes" id="UP000198824"/>
    </source>
</evidence>
<evidence type="ECO:0000256" key="1">
    <source>
        <dbReference type="ARBA" id="ARBA00006484"/>
    </source>
</evidence>
<dbReference type="AlphaFoldDB" id="A0A1I6M1U4"/>
<dbReference type="RefSeq" id="WP_093316158.1">
    <property type="nucleotide sequence ID" value="NZ_FOZG01000003.1"/>
</dbReference>
<keyword evidence="4" id="KW-1185">Reference proteome</keyword>
<proteinExistence type="inferred from homology"/>
<gene>
    <name evidence="3" type="ORF">SAMN05192580_3278</name>
</gene>
<organism evidence="3 4">
    <name type="scientific">Sphingomonas jatrophae</name>
    <dbReference type="NCBI Taxonomy" id="1166337"/>
    <lineage>
        <taxon>Bacteria</taxon>
        <taxon>Pseudomonadati</taxon>
        <taxon>Pseudomonadota</taxon>
        <taxon>Alphaproteobacteria</taxon>
        <taxon>Sphingomonadales</taxon>
        <taxon>Sphingomonadaceae</taxon>
        <taxon>Sphingomonas</taxon>
    </lineage>
</organism>
<dbReference type="EMBL" id="FOZG01000003">
    <property type="protein sequence ID" value="SFS09462.1"/>
    <property type="molecule type" value="Genomic_DNA"/>
</dbReference>
<dbReference type="InterPro" id="IPR036291">
    <property type="entry name" value="NAD(P)-bd_dom_sf"/>
</dbReference>
<dbReference type="PROSITE" id="PS00061">
    <property type="entry name" value="ADH_SHORT"/>
    <property type="match status" value="1"/>
</dbReference>
<name>A0A1I6M1U4_9SPHN</name>
<dbReference type="InterPro" id="IPR002347">
    <property type="entry name" value="SDR_fam"/>
</dbReference>
<dbReference type="STRING" id="1166337.SAMN05192580_3278"/>
<dbReference type="PANTHER" id="PTHR42760:SF133">
    <property type="entry name" value="3-OXOACYL-[ACYL-CARRIER-PROTEIN] REDUCTASE"/>
    <property type="match status" value="1"/>
</dbReference>
<protein>
    <submittedName>
        <fullName evidence="3">NAD(P)-dependent dehydrogenase, short-chain alcohol dehydrogenase family</fullName>
    </submittedName>
</protein>
<dbReference type="SUPFAM" id="SSF51735">
    <property type="entry name" value="NAD(P)-binding Rossmann-fold domains"/>
    <property type="match status" value="1"/>
</dbReference>
<dbReference type="PANTHER" id="PTHR42760">
    <property type="entry name" value="SHORT-CHAIN DEHYDROGENASES/REDUCTASES FAMILY MEMBER"/>
    <property type="match status" value="1"/>
</dbReference>
<evidence type="ECO:0000256" key="2">
    <source>
        <dbReference type="ARBA" id="ARBA00023002"/>
    </source>
</evidence>
<sequence length="252" mass="26090">MSRLDGRVALVTGGLKGIGRAVVERLLADGAAVMIADLPDTANEDLAILGDKAGYVRLDVGDEAGWIAAVAAIEARFGRLDILVANAGIGGTGGVRDMALAEWHRTLRVNLDGVFLATKHCCDLLAKSGADWKGGASIVNISSIMGLVGLAQVGAYNASKGGVRLFTKSTALEFAAAKLPIRVNSVHPGFVETPLLIETSTKEATDFYIASTPVGRLAKPDEIASVVAFLASDDASYMTGSELVVDGGYTAQ</sequence>
<dbReference type="NCBIfam" id="NF005559">
    <property type="entry name" value="PRK07231.1"/>
    <property type="match status" value="1"/>
</dbReference>
<dbReference type="FunFam" id="3.40.50.720:FF:000084">
    <property type="entry name" value="Short-chain dehydrogenase reductase"/>
    <property type="match status" value="1"/>
</dbReference>